<dbReference type="NCBIfam" id="TIGR00152">
    <property type="entry name" value="dephospho-CoA kinase"/>
    <property type="match status" value="1"/>
</dbReference>
<comment type="catalytic activity">
    <reaction evidence="5">
        <text>3'-dephospho-CoA + ATP = ADP + CoA + H(+)</text>
        <dbReference type="Rhea" id="RHEA:18245"/>
        <dbReference type="ChEBI" id="CHEBI:15378"/>
        <dbReference type="ChEBI" id="CHEBI:30616"/>
        <dbReference type="ChEBI" id="CHEBI:57287"/>
        <dbReference type="ChEBI" id="CHEBI:57328"/>
        <dbReference type="ChEBI" id="CHEBI:456216"/>
        <dbReference type="EC" id="2.7.1.24"/>
    </reaction>
</comment>
<dbReference type="HAMAP" id="MF_00376">
    <property type="entry name" value="Dephospho_CoA_kinase"/>
    <property type="match status" value="1"/>
</dbReference>
<keyword evidence="5" id="KW-0963">Cytoplasm</keyword>
<sequence>MLKIGVTGGIGSGKTYVCRILEEMGLAVYDCDREAKRIMEHVPEVVGGLKGLLGEQAYLSDGSLNKPLMASYLFASSEHAADVSAVVHPAVGRDFLDFVEKQKGCRACVMESAILVESGLSPLVDRMVRVEASLETRIQRVKQRDGWEEEEIRRRISRQMSDEEAHAFSYDYIILNDEGADLKAQLHKMLREFKLF</sequence>
<proteinExistence type="inferred from homology"/>
<keyword evidence="5 7" id="KW-0808">Transferase</keyword>
<dbReference type="CDD" id="cd02022">
    <property type="entry name" value="DPCK"/>
    <property type="match status" value="1"/>
</dbReference>
<dbReference type="Proteomes" id="UP000823865">
    <property type="component" value="Unassembled WGS sequence"/>
</dbReference>
<dbReference type="PROSITE" id="PS51219">
    <property type="entry name" value="DPCK"/>
    <property type="match status" value="1"/>
</dbReference>
<protein>
    <recommendedName>
        <fullName evidence="5 6">Dephospho-CoA kinase</fullName>
        <ecNumber evidence="5 6">2.7.1.24</ecNumber>
    </recommendedName>
    <alternativeName>
        <fullName evidence="5">Dephosphocoenzyme A kinase</fullName>
    </alternativeName>
</protein>
<evidence type="ECO:0000256" key="6">
    <source>
        <dbReference type="NCBIfam" id="TIGR00152"/>
    </source>
</evidence>
<dbReference type="PANTHER" id="PTHR10695">
    <property type="entry name" value="DEPHOSPHO-COA KINASE-RELATED"/>
    <property type="match status" value="1"/>
</dbReference>
<comment type="subcellular location">
    <subcellularLocation>
        <location evidence="5">Cytoplasm</location>
    </subcellularLocation>
</comment>
<comment type="similarity">
    <text evidence="1 5">Belongs to the CoaE family.</text>
</comment>
<gene>
    <name evidence="5 7" type="primary">coaE</name>
    <name evidence="7" type="ORF">H9789_10790</name>
</gene>
<name>A0A9E2LAN1_9BACT</name>
<dbReference type="GO" id="GO:0015937">
    <property type="term" value="P:coenzyme A biosynthetic process"/>
    <property type="evidence" value="ECO:0007669"/>
    <property type="project" value="UniProtKB-UniRule"/>
</dbReference>
<comment type="function">
    <text evidence="5">Catalyzes the phosphorylation of the 3'-hydroxyl group of dephosphocoenzyme A to form coenzyme A.</text>
</comment>
<comment type="pathway">
    <text evidence="5">Cofactor biosynthesis; coenzyme A biosynthesis; CoA from (R)-pantothenate: step 5/5.</text>
</comment>
<dbReference type="GO" id="GO:0004140">
    <property type="term" value="F:dephospho-CoA kinase activity"/>
    <property type="evidence" value="ECO:0007669"/>
    <property type="project" value="UniProtKB-UniRule"/>
</dbReference>
<dbReference type="Pfam" id="PF01121">
    <property type="entry name" value="CoaE"/>
    <property type="match status" value="1"/>
</dbReference>
<keyword evidence="4 5" id="KW-0173">Coenzyme A biosynthesis</keyword>
<keyword evidence="3 5" id="KW-0067">ATP-binding</keyword>
<evidence type="ECO:0000313" key="8">
    <source>
        <dbReference type="Proteomes" id="UP000823865"/>
    </source>
</evidence>
<dbReference type="EC" id="2.7.1.24" evidence="5 6"/>
<evidence type="ECO:0000256" key="5">
    <source>
        <dbReference type="HAMAP-Rule" id="MF_00376"/>
    </source>
</evidence>
<evidence type="ECO:0000256" key="4">
    <source>
        <dbReference type="ARBA" id="ARBA00022993"/>
    </source>
</evidence>
<dbReference type="AlphaFoldDB" id="A0A9E2LAN1"/>
<accession>A0A9E2LAN1</accession>
<dbReference type="PANTHER" id="PTHR10695:SF46">
    <property type="entry name" value="BIFUNCTIONAL COENZYME A SYNTHASE-RELATED"/>
    <property type="match status" value="1"/>
</dbReference>
<reference evidence="7" key="2">
    <citation type="submission" date="2021-04" db="EMBL/GenBank/DDBJ databases">
        <authorList>
            <person name="Gilroy R."/>
        </authorList>
    </citation>
    <scope>NUCLEOTIDE SEQUENCE</scope>
    <source>
        <strain evidence="7">G3-2149</strain>
    </source>
</reference>
<evidence type="ECO:0000256" key="2">
    <source>
        <dbReference type="ARBA" id="ARBA00022741"/>
    </source>
</evidence>
<keyword evidence="2 5" id="KW-0547">Nucleotide-binding</keyword>
<reference evidence="7" key="1">
    <citation type="journal article" date="2021" name="PeerJ">
        <title>Extensive microbial diversity within the chicken gut microbiome revealed by metagenomics and culture.</title>
        <authorList>
            <person name="Gilroy R."/>
            <person name="Ravi A."/>
            <person name="Getino M."/>
            <person name="Pursley I."/>
            <person name="Horton D.L."/>
            <person name="Alikhan N.F."/>
            <person name="Baker D."/>
            <person name="Gharbi K."/>
            <person name="Hall N."/>
            <person name="Watson M."/>
            <person name="Adriaenssens E.M."/>
            <person name="Foster-Nyarko E."/>
            <person name="Jarju S."/>
            <person name="Secka A."/>
            <person name="Antonio M."/>
            <person name="Oren A."/>
            <person name="Chaudhuri R.R."/>
            <person name="La Ragione R."/>
            <person name="Hildebrand F."/>
            <person name="Pallen M.J."/>
        </authorList>
    </citation>
    <scope>NUCLEOTIDE SEQUENCE</scope>
    <source>
        <strain evidence="7">G3-2149</strain>
    </source>
</reference>
<dbReference type="EMBL" id="JAHLFU010000219">
    <property type="protein sequence ID" value="MBU3854278.1"/>
    <property type="molecule type" value="Genomic_DNA"/>
</dbReference>
<dbReference type="GO" id="GO:0005524">
    <property type="term" value="F:ATP binding"/>
    <property type="evidence" value="ECO:0007669"/>
    <property type="project" value="UniProtKB-UniRule"/>
</dbReference>
<evidence type="ECO:0000256" key="1">
    <source>
        <dbReference type="ARBA" id="ARBA00009018"/>
    </source>
</evidence>
<dbReference type="Gene3D" id="3.40.50.300">
    <property type="entry name" value="P-loop containing nucleotide triphosphate hydrolases"/>
    <property type="match status" value="1"/>
</dbReference>
<dbReference type="SUPFAM" id="SSF52540">
    <property type="entry name" value="P-loop containing nucleoside triphosphate hydrolases"/>
    <property type="match status" value="1"/>
</dbReference>
<dbReference type="GO" id="GO:0005737">
    <property type="term" value="C:cytoplasm"/>
    <property type="evidence" value="ECO:0007669"/>
    <property type="project" value="UniProtKB-SubCell"/>
</dbReference>
<dbReference type="InterPro" id="IPR027417">
    <property type="entry name" value="P-loop_NTPase"/>
</dbReference>
<organism evidence="7 8">
    <name type="scientific">Candidatus Paraprevotella stercoravium</name>
    <dbReference type="NCBI Taxonomy" id="2838725"/>
    <lineage>
        <taxon>Bacteria</taxon>
        <taxon>Pseudomonadati</taxon>
        <taxon>Bacteroidota</taxon>
        <taxon>Bacteroidia</taxon>
        <taxon>Bacteroidales</taxon>
        <taxon>Prevotellaceae</taxon>
        <taxon>Paraprevotella</taxon>
    </lineage>
</organism>
<dbReference type="InterPro" id="IPR001977">
    <property type="entry name" value="Depp_CoAkinase"/>
</dbReference>
<evidence type="ECO:0000256" key="3">
    <source>
        <dbReference type="ARBA" id="ARBA00022840"/>
    </source>
</evidence>
<keyword evidence="5 7" id="KW-0418">Kinase</keyword>
<evidence type="ECO:0000313" key="7">
    <source>
        <dbReference type="EMBL" id="MBU3854278.1"/>
    </source>
</evidence>
<feature type="binding site" evidence="5">
    <location>
        <begin position="11"/>
        <end position="16"/>
    </location>
    <ligand>
        <name>ATP</name>
        <dbReference type="ChEBI" id="CHEBI:30616"/>
    </ligand>
</feature>
<comment type="caution">
    <text evidence="7">The sequence shown here is derived from an EMBL/GenBank/DDBJ whole genome shotgun (WGS) entry which is preliminary data.</text>
</comment>